<evidence type="ECO:0000313" key="3">
    <source>
        <dbReference type="EMBL" id="KAK0509705.1"/>
    </source>
</evidence>
<comment type="caution">
    <text evidence="3">The sequence shown here is derived from an EMBL/GenBank/DDBJ whole genome shotgun (WGS) entry which is preliminary data.</text>
</comment>
<accession>A0AA39QX50</accession>
<dbReference type="PROSITE" id="PS00028">
    <property type="entry name" value="ZINC_FINGER_C2H2_1"/>
    <property type="match status" value="1"/>
</dbReference>
<dbReference type="Gene3D" id="3.30.160.60">
    <property type="entry name" value="Classic Zinc Finger"/>
    <property type="match status" value="1"/>
</dbReference>
<keyword evidence="1" id="KW-0479">Metal-binding</keyword>
<gene>
    <name evidence="3" type="ORF">JMJ35_008099</name>
</gene>
<dbReference type="InterPro" id="IPR013087">
    <property type="entry name" value="Znf_C2H2_type"/>
</dbReference>
<sequence length="199" mass="21906">MDPHAANLALSFDQDADNLHNPGIAEPGKTNDRDILPVSYICLFPGCDASFDETLLDAFNAHVEAHFAESSDVKKAFVRNDPGVSNFNTAGRAEDEAISPRGFQDQNIAQPVAPAISITPNRELGHAIPHTTIHHSNVVGRARSTCGTCNKTFSRRSDMERHAKKHQPTMRIYHCSVGGCEYEGSYRKDKLEAHVKNCH</sequence>
<dbReference type="SUPFAM" id="SSF57667">
    <property type="entry name" value="beta-beta-alpha zinc fingers"/>
    <property type="match status" value="1"/>
</dbReference>
<keyword evidence="1" id="KW-0863">Zinc-finger</keyword>
<evidence type="ECO:0000259" key="2">
    <source>
        <dbReference type="PROSITE" id="PS50157"/>
    </source>
</evidence>
<reference evidence="3" key="1">
    <citation type="submission" date="2023-03" db="EMBL/GenBank/DDBJ databases">
        <title>Complete genome of Cladonia borealis.</title>
        <authorList>
            <person name="Park H."/>
        </authorList>
    </citation>
    <scope>NUCLEOTIDE SEQUENCE</scope>
    <source>
        <strain evidence="3">ANT050790</strain>
    </source>
</reference>
<dbReference type="GO" id="GO:0008270">
    <property type="term" value="F:zinc ion binding"/>
    <property type="evidence" value="ECO:0007669"/>
    <property type="project" value="UniProtKB-KW"/>
</dbReference>
<evidence type="ECO:0000313" key="4">
    <source>
        <dbReference type="Proteomes" id="UP001166286"/>
    </source>
</evidence>
<dbReference type="SMART" id="SM00355">
    <property type="entry name" value="ZnF_C2H2"/>
    <property type="match status" value="3"/>
</dbReference>
<feature type="domain" description="C2H2-type" evidence="2">
    <location>
        <begin position="144"/>
        <end position="166"/>
    </location>
</feature>
<protein>
    <recommendedName>
        <fullName evidence="2">C2H2-type domain-containing protein</fullName>
    </recommendedName>
</protein>
<keyword evidence="1" id="KW-0862">Zinc</keyword>
<evidence type="ECO:0000256" key="1">
    <source>
        <dbReference type="PROSITE-ProRule" id="PRU00042"/>
    </source>
</evidence>
<organism evidence="3 4">
    <name type="scientific">Cladonia borealis</name>
    <dbReference type="NCBI Taxonomy" id="184061"/>
    <lineage>
        <taxon>Eukaryota</taxon>
        <taxon>Fungi</taxon>
        <taxon>Dikarya</taxon>
        <taxon>Ascomycota</taxon>
        <taxon>Pezizomycotina</taxon>
        <taxon>Lecanoromycetes</taxon>
        <taxon>OSLEUM clade</taxon>
        <taxon>Lecanoromycetidae</taxon>
        <taxon>Lecanorales</taxon>
        <taxon>Lecanorineae</taxon>
        <taxon>Cladoniaceae</taxon>
        <taxon>Cladonia</taxon>
    </lineage>
</organism>
<proteinExistence type="predicted"/>
<keyword evidence="4" id="KW-1185">Reference proteome</keyword>
<dbReference type="Proteomes" id="UP001166286">
    <property type="component" value="Unassembled WGS sequence"/>
</dbReference>
<dbReference type="PROSITE" id="PS50157">
    <property type="entry name" value="ZINC_FINGER_C2H2_2"/>
    <property type="match status" value="1"/>
</dbReference>
<name>A0AA39QX50_9LECA</name>
<dbReference type="EMBL" id="JAFEKC020000018">
    <property type="protein sequence ID" value="KAK0509705.1"/>
    <property type="molecule type" value="Genomic_DNA"/>
</dbReference>
<dbReference type="AlphaFoldDB" id="A0AA39QX50"/>
<dbReference type="InterPro" id="IPR036236">
    <property type="entry name" value="Znf_C2H2_sf"/>
</dbReference>